<dbReference type="OrthoDB" id="840060at2"/>
<evidence type="ECO:0000313" key="2">
    <source>
        <dbReference type="Proteomes" id="UP000199595"/>
    </source>
</evidence>
<evidence type="ECO:0000313" key="1">
    <source>
        <dbReference type="EMBL" id="SDX85912.1"/>
    </source>
</evidence>
<organism evidence="1 2">
    <name type="scientific">Lutibacter oricola</name>
    <dbReference type="NCBI Taxonomy" id="762486"/>
    <lineage>
        <taxon>Bacteria</taxon>
        <taxon>Pseudomonadati</taxon>
        <taxon>Bacteroidota</taxon>
        <taxon>Flavobacteriia</taxon>
        <taxon>Flavobacteriales</taxon>
        <taxon>Flavobacteriaceae</taxon>
        <taxon>Lutibacter</taxon>
    </lineage>
</organism>
<keyword evidence="2" id="KW-1185">Reference proteome</keyword>
<name>A0A1H3F4K8_9FLAO</name>
<gene>
    <name evidence="1" type="ORF">SAMN05444411_110121</name>
</gene>
<dbReference type="EMBL" id="FNNJ01000010">
    <property type="protein sequence ID" value="SDX85912.1"/>
    <property type="molecule type" value="Genomic_DNA"/>
</dbReference>
<sequence>MARAMYEYTKTVLQKVSFNKDLFKKELEKAVNRLLPYEIKELVVWLKEFTSNKPELNVCLNLVENNKKRSF</sequence>
<dbReference type="AlphaFoldDB" id="A0A1H3F4K8"/>
<accession>A0A1H3F4K8</accession>
<dbReference type="Proteomes" id="UP000199595">
    <property type="component" value="Unassembled WGS sequence"/>
</dbReference>
<protein>
    <submittedName>
        <fullName evidence="1">Uncharacterized protein</fullName>
    </submittedName>
</protein>
<dbReference type="STRING" id="762486.SAMN05444411_110121"/>
<proteinExistence type="predicted"/>
<reference evidence="1 2" key="1">
    <citation type="submission" date="2016-10" db="EMBL/GenBank/DDBJ databases">
        <authorList>
            <person name="de Groot N.N."/>
        </authorList>
    </citation>
    <scope>NUCLEOTIDE SEQUENCE [LARGE SCALE GENOMIC DNA]</scope>
    <source>
        <strain evidence="1 2">DSM 24956</strain>
    </source>
</reference>
<dbReference type="RefSeq" id="WP_090125393.1">
    <property type="nucleotide sequence ID" value="NZ_FNNJ01000010.1"/>
</dbReference>